<evidence type="ECO:0000256" key="3">
    <source>
        <dbReference type="RuleBase" id="RU003560"/>
    </source>
</evidence>
<keyword evidence="2 3" id="KW-0663">Pyridoxal phosphate</keyword>
<dbReference type="Gene3D" id="3.90.1150.10">
    <property type="entry name" value="Aspartate Aminotransferase, domain 1"/>
    <property type="match status" value="1"/>
</dbReference>
<keyword evidence="4" id="KW-0808">Transferase</keyword>
<evidence type="ECO:0000313" key="4">
    <source>
        <dbReference type="EMBL" id="KAH6884137.1"/>
    </source>
</evidence>
<reference evidence="4 5" key="1">
    <citation type="journal article" date="2021" name="Nat. Commun.">
        <title>Genetic determinants of endophytism in the Arabidopsis root mycobiome.</title>
        <authorList>
            <person name="Mesny F."/>
            <person name="Miyauchi S."/>
            <person name="Thiergart T."/>
            <person name="Pickel B."/>
            <person name="Atanasova L."/>
            <person name="Karlsson M."/>
            <person name="Huettel B."/>
            <person name="Barry K.W."/>
            <person name="Haridas S."/>
            <person name="Chen C."/>
            <person name="Bauer D."/>
            <person name="Andreopoulos W."/>
            <person name="Pangilinan J."/>
            <person name="LaButti K."/>
            <person name="Riley R."/>
            <person name="Lipzen A."/>
            <person name="Clum A."/>
            <person name="Drula E."/>
            <person name="Henrissat B."/>
            <person name="Kohler A."/>
            <person name="Grigoriev I.V."/>
            <person name="Martin F.M."/>
            <person name="Hacquard S."/>
        </authorList>
    </citation>
    <scope>NUCLEOTIDE SEQUENCE [LARGE SCALE GENOMIC DNA]</scope>
    <source>
        <strain evidence="4 5">MPI-CAGE-CH-0241</strain>
    </source>
</reference>
<dbReference type="InterPro" id="IPR005814">
    <property type="entry name" value="Aminotrans_3"/>
</dbReference>
<dbReference type="InterPro" id="IPR015421">
    <property type="entry name" value="PyrdxlP-dep_Trfase_major"/>
</dbReference>
<evidence type="ECO:0000313" key="5">
    <source>
        <dbReference type="Proteomes" id="UP000777438"/>
    </source>
</evidence>
<dbReference type="EMBL" id="JAGPYM010000021">
    <property type="protein sequence ID" value="KAH6884137.1"/>
    <property type="molecule type" value="Genomic_DNA"/>
</dbReference>
<dbReference type="PANTHER" id="PTHR43094:SF1">
    <property type="entry name" value="AMINOTRANSFERASE CLASS-III"/>
    <property type="match status" value="1"/>
</dbReference>
<dbReference type="OrthoDB" id="5419315at2759"/>
<protein>
    <submittedName>
        <fullName evidence="4">Pyridoxal phosphate-dependent transferase</fullName>
    </submittedName>
</protein>
<comment type="similarity">
    <text evidence="1 3">Belongs to the class-III pyridoxal-phosphate-dependent aminotransferase family.</text>
</comment>
<name>A0A9P8W0V2_9HYPO</name>
<dbReference type="InterPro" id="IPR015422">
    <property type="entry name" value="PyrdxlP-dep_Trfase_small"/>
</dbReference>
<evidence type="ECO:0000256" key="1">
    <source>
        <dbReference type="ARBA" id="ARBA00008954"/>
    </source>
</evidence>
<proteinExistence type="inferred from homology"/>
<dbReference type="GO" id="GO:0008483">
    <property type="term" value="F:transaminase activity"/>
    <property type="evidence" value="ECO:0007669"/>
    <property type="project" value="InterPro"/>
</dbReference>
<evidence type="ECO:0000256" key="2">
    <source>
        <dbReference type="ARBA" id="ARBA00022898"/>
    </source>
</evidence>
<dbReference type="GO" id="GO:0005829">
    <property type="term" value="C:cytosol"/>
    <property type="evidence" value="ECO:0007669"/>
    <property type="project" value="TreeGrafter"/>
</dbReference>
<dbReference type="PANTHER" id="PTHR43094">
    <property type="entry name" value="AMINOTRANSFERASE"/>
    <property type="match status" value="1"/>
</dbReference>
<dbReference type="Gene3D" id="3.40.640.10">
    <property type="entry name" value="Type I PLP-dependent aspartate aminotransferase-like (Major domain)"/>
    <property type="match status" value="1"/>
</dbReference>
<organism evidence="4 5">
    <name type="scientific">Thelonectria olida</name>
    <dbReference type="NCBI Taxonomy" id="1576542"/>
    <lineage>
        <taxon>Eukaryota</taxon>
        <taxon>Fungi</taxon>
        <taxon>Dikarya</taxon>
        <taxon>Ascomycota</taxon>
        <taxon>Pezizomycotina</taxon>
        <taxon>Sordariomycetes</taxon>
        <taxon>Hypocreomycetidae</taxon>
        <taxon>Hypocreales</taxon>
        <taxon>Nectriaceae</taxon>
        <taxon>Thelonectria</taxon>
    </lineage>
</organism>
<dbReference type="Pfam" id="PF00202">
    <property type="entry name" value="Aminotran_3"/>
    <property type="match status" value="1"/>
</dbReference>
<dbReference type="Proteomes" id="UP000777438">
    <property type="component" value="Unassembled WGS sequence"/>
</dbReference>
<dbReference type="AlphaFoldDB" id="A0A9P8W0V2"/>
<dbReference type="GO" id="GO:0030170">
    <property type="term" value="F:pyridoxal phosphate binding"/>
    <property type="evidence" value="ECO:0007669"/>
    <property type="project" value="InterPro"/>
</dbReference>
<dbReference type="SUPFAM" id="SSF53383">
    <property type="entry name" value="PLP-dependent transferases"/>
    <property type="match status" value="1"/>
</dbReference>
<sequence length="439" mass="47508">MASTTVTSSIFHRSLPKSYPTAVKGDGVYLVTSEGKRIFDGSSGAAVSCLGHGNREVIDAICEQAQDLAFAHTSFFTSDPAEELAHFVLKRSADAFHKILLLSPGSEANESAFKLVRQYHVHNGQPERVYITGRDSSYHGNTLGALAAGSNTLRRAVFEPILSYAFQHVRRCFFQADSSGKSEVEYEDELLAEYEVEFHRLSPQTIAAVVVEPAVGSTLGAVPATQTYLPRLIELYHKYGILVIFDEVMCGMGRTETYHAWQGLGGVTPDLQTVGKAFVSNLMGRKVYDGFAEHSKGPGAFLSGHTFQGHSMACTGALAVQKILARDDLVANCHLMGLKLRDSLKAELPKEFESGGGRLRGLGLFRAVDFGDMGKSFGGLLAPDVAAKCFELGATVYLCSPAVDAILLCPPFIMTESQTVELARILIQGLSGVMTLRRQ</sequence>
<comment type="caution">
    <text evidence="4">The sequence shown here is derived from an EMBL/GenBank/DDBJ whole genome shotgun (WGS) entry which is preliminary data.</text>
</comment>
<keyword evidence="5" id="KW-1185">Reference proteome</keyword>
<dbReference type="InterPro" id="IPR015424">
    <property type="entry name" value="PyrdxlP-dep_Trfase"/>
</dbReference>
<accession>A0A9P8W0V2</accession>
<gene>
    <name evidence="4" type="ORF">B0T10DRAFT_531366</name>
</gene>